<feature type="transmembrane region" description="Helical" evidence="8">
    <location>
        <begin position="139"/>
        <end position="168"/>
    </location>
</feature>
<dbReference type="GeneID" id="92857481"/>
<evidence type="ECO:0000256" key="3">
    <source>
        <dbReference type="ARBA" id="ARBA00022448"/>
    </source>
</evidence>
<dbReference type="OrthoDB" id="554695at2"/>
<evidence type="ECO:0000256" key="7">
    <source>
        <dbReference type="ARBA" id="ARBA00023136"/>
    </source>
</evidence>
<dbReference type="Pfam" id="PF01925">
    <property type="entry name" value="TauE"/>
    <property type="match status" value="1"/>
</dbReference>
<proteinExistence type="inferred from homology"/>
<keyword evidence="3" id="KW-0813">Transport</keyword>
<dbReference type="PANTHER" id="PTHR30269">
    <property type="entry name" value="TRANSMEMBRANE PROTEIN YFCA"/>
    <property type="match status" value="1"/>
</dbReference>
<evidence type="ECO:0000313" key="12">
    <source>
        <dbReference type="Proteomes" id="UP000256621"/>
    </source>
</evidence>
<keyword evidence="6 8" id="KW-1133">Transmembrane helix</keyword>
<evidence type="ECO:0000256" key="1">
    <source>
        <dbReference type="ARBA" id="ARBA00004651"/>
    </source>
</evidence>
<feature type="transmembrane region" description="Helical" evidence="8">
    <location>
        <begin position="231"/>
        <end position="253"/>
    </location>
</feature>
<dbReference type="PANTHER" id="PTHR30269:SF0">
    <property type="entry name" value="MEMBRANE TRANSPORTER PROTEIN YFCA-RELATED"/>
    <property type="match status" value="1"/>
</dbReference>
<dbReference type="OMA" id="WYFVRNG"/>
<evidence type="ECO:0000256" key="4">
    <source>
        <dbReference type="ARBA" id="ARBA00022475"/>
    </source>
</evidence>
<dbReference type="EMBL" id="MVCE01000004">
    <property type="protein sequence ID" value="PGF33139.1"/>
    <property type="molecule type" value="Genomic_DNA"/>
</dbReference>
<accession>A0A2B7I734</accession>
<evidence type="ECO:0000313" key="11">
    <source>
        <dbReference type="Proteomes" id="UP000226191"/>
    </source>
</evidence>
<keyword evidence="7 8" id="KW-0472">Membrane</keyword>
<evidence type="ECO:0000256" key="6">
    <source>
        <dbReference type="ARBA" id="ARBA00022989"/>
    </source>
</evidence>
<dbReference type="RefSeq" id="WP_002516943.1">
    <property type="nucleotide sequence ID" value="NZ_AP022844.1"/>
</dbReference>
<feature type="transmembrane region" description="Helical" evidence="8">
    <location>
        <begin position="76"/>
        <end position="95"/>
    </location>
</feature>
<sequence length="255" mass="27101">MTSWVFAGLVLAAFMAGWVNAVVGGGGLIMLPSLLVGLPTETPVATIVGTNKVAQVVGNLTAGVGYLRKQRPDWRMFLWTAVLAGLGAVLGARIVTYMSRAVYTPILLVVLVIIGIYTWRRPSLGAGHNGEGGKHPILVPIIGLFLGCYDGAIGPGVGTFWVLTYVAVGGYSFLKASGMAKICNAVTNLVTITTLAIHGHVWWHIAWPLVISNVLGGLIGARTAMKHGNGFVRTMFLIVTSVLAVRMLVQLIWRV</sequence>
<gene>
    <name evidence="10" type="ORF">B1B09_09430</name>
    <name evidence="9" type="ORF">DXN06_12665</name>
</gene>
<comment type="similarity">
    <text evidence="2 8">Belongs to the 4-toluene sulfonate uptake permease (TSUP) (TC 2.A.102) family.</text>
</comment>
<evidence type="ECO:0000313" key="9">
    <source>
        <dbReference type="EMBL" id="AXM07846.1"/>
    </source>
</evidence>
<comment type="subcellular location">
    <subcellularLocation>
        <location evidence="1 8">Cell membrane</location>
        <topology evidence="1 8">Multi-pass membrane protein</topology>
    </subcellularLocation>
</comment>
<protein>
    <recommendedName>
        <fullName evidence="8">Probable membrane transporter protein</fullName>
    </recommendedName>
</protein>
<keyword evidence="4 8" id="KW-1003">Cell membrane</keyword>
<dbReference type="Proteomes" id="UP000226191">
    <property type="component" value="Unassembled WGS sequence"/>
</dbReference>
<dbReference type="Proteomes" id="UP000256621">
    <property type="component" value="Chromosome"/>
</dbReference>
<name>A0A2B7I734_CUTAC</name>
<feature type="transmembrane region" description="Helical" evidence="8">
    <location>
        <begin position="205"/>
        <end position="224"/>
    </location>
</feature>
<reference evidence="10 11" key="1">
    <citation type="submission" date="2017-02" db="EMBL/GenBank/DDBJ databases">
        <title>Prevalence of linear plasmids in Cutibacterium acnes isolates obtained from cancerous prostatic tissue.</title>
        <authorList>
            <person name="Davidsson S."/>
            <person name="Bruggemann H."/>
        </authorList>
    </citation>
    <scope>NUCLEOTIDE SEQUENCE [LARGE SCALE GENOMIC DNA]</scope>
    <source>
        <strain evidence="10 11">11-78</strain>
    </source>
</reference>
<dbReference type="InterPro" id="IPR002781">
    <property type="entry name" value="TM_pro_TauE-like"/>
</dbReference>
<dbReference type="EMBL" id="CP031442">
    <property type="protein sequence ID" value="AXM07846.1"/>
    <property type="molecule type" value="Genomic_DNA"/>
</dbReference>
<dbReference type="InterPro" id="IPR052017">
    <property type="entry name" value="TSUP"/>
</dbReference>
<organism evidence="10 11">
    <name type="scientific">Cutibacterium acnes</name>
    <name type="common">Propionibacterium acnes</name>
    <dbReference type="NCBI Taxonomy" id="1747"/>
    <lineage>
        <taxon>Bacteria</taxon>
        <taxon>Bacillati</taxon>
        <taxon>Actinomycetota</taxon>
        <taxon>Actinomycetes</taxon>
        <taxon>Propionibacteriales</taxon>
        <taxon>Propionibacteriaceae</taxon>
        <taxon>Cutibacterium</taxon>
    </lineage>
</organism>
<keyword evidence="5 8" id="KW-0812">Transmembrane</keyword>
<evidence type="ECO:0000256" key="5">
    <source>
        <dbReference type="ARBA" id="ARBA00022692"/>
    </source>
</evidence>
<feature type="transmembrane region" description="Helical" evidence="8">
    <location>
        <begin position="102"/>
        <end position="119"/>
    </location>
</feature>
<dbReference type="GO" id="GO:0005886">
    <property type="term" value="C:plasma membrane"/>
    <property type="evidence" value="ECO:0007669"/>
    <property type="project" value="UniProtKB-SubCell"/>
</dbReference>
<evidence type="ECO:0000313" key="10">
    <source>
        <dbReference type="EMBL" id="PGF33139.1"/>
    </source>
</evidence>
<dbReference type="AlphaFoldDB" id="A0A2B7I734"/>
<reference evidence="9 12" key="2">
    <citation type="submission" date="2018-08" db="EMBL/GenBank/DDBJ databases">
        <title>Genome sequencing of Cutibacterium acnes KCOM 1315.</title>
        <authorList>
            <person name="Kook J.-K."/>
            <person name="Park S.-N."/>
            <person name="Lim Y.K."/>
        </authorList>
    </citation>
    <scope>NUCLEOTIDE SEQUENCE [LARGE SCALE GENOMIC DNA]</scope>
    <source>
        <strain evidence="9 12">KCOM 1315</strain>
    </source>
</reference>
<evidence type="ECO:0000256" key="2">
    <source>
        <dbReference type="ARBA" id="ARBA00009142"/>
    </source>
</evidence>
<evidence type="ECO:0000256" key="8">
    <source>
        <dbReference type="RuleBase" id="RU363041"/>
    </source>
</evidence>